<reference evidence="1 2" key="1">
    <citation type="submission" date="2020-04" db="EMBL/GenBank/DDBJ databases">
        <title>Arthrobacter sp. nov.</title>
        <authorList>
            <person name="Liu S."/>
        </authorList>
    </citation>
    <scope>NUCLEOTIDE SEQUENCE [LARGE SCALE GENOMIC DNA]</scope>
    <source>
        <strain evidence="1 2">E918</strain>
    </source>
</reference>
<accession>A0A7X6K505</accession>
<dbReference type="EMBL" id="JAAZSQ010000002">
    <property type="protein sequence ID" value="NKX53679.1"/>
    <property type="molecule type" value="Genomic_DNA"/>
</dbReference>
<comment type="caution">
    <text evidence="1">The sequence shown here is derived from an EMBL/GenBank/DDBJ whole genome shotgun (WGS) entry which is preliminary data.</text>
</comment>
<dbReference type="RefSeq" id="WP_168485005.1">
    <property type="nucleotide sequence ID" value="NZ_JAAZSQ010000002.1"/>
</dbReference>
<proteinExistence type="predicted"/>
<protein>
    <submittedName>
        <fullName evidence="1">Uncharacterized protein</fullName>
    </submittedName>
</protein>
<gene>
    <name evidence="1" type="ORF">HGG74_03800</name>
</gene>
<organism evidence="1 2">
    <name type="scientific">Arthrobacter mobilis</name>
    <dbReference type="NCBI Taxonomy" id="2724944"/>
    <lineage>
        <taxon>Bacteria</taxon>
        <taxon>Bacillati</taxon>
        <taxon>Actinomycetota</taxon>
        <taxon>Actinomycetes</taxon>
        <taxon>Micrococcales</taxon>
        <taxon>Micrococcaceae</taxon>
        <taxon>Arthrobacter</taxon>
    </lineage>
</organism>
<keyword evidence="2" id="KW-1185">Reference proteome</keyword>
<dbReference type="Proteomes" id="UP000544090">
    <property type="component" value="Unassembled WGS sequence"/>
</dbReference>
<evidence type="ECO:0000313" key="1">
    <source>
        <dbReference type="EMBL" id="NKX53679.1"/>
    </source>
</evidence>
<sequence length="45" mass="4444">MMKRSAMRRLLLLIAGIVLGLPAGLGMPAPAGASVEAAPDSAVAV</sequence>
<name>A0A7X6K505_9MICC</name>
<evidence type="ECO:0000313" key="2">
    <source>
        <dbReference type="Proteomes" id="UP000544090"/>
    </source>
</evidence>
<dbReference type="AlphaFoldDB" id="A0A7X6K505"/>